<dbReference type="PANTHER" id="PTHR42909">
    <property type="entry name" value="ZGC:136858"/>
    <property type="match status" value="1"/>
</dbReference>
<dbReference type="SUPFAM" id="SSF110581">
    <property type="entry name" value="Indigoidine synthase A-like"/>
    <property type="match status" value="1"/>
</dbReference>
<comment type="caution">
    <text evidence="6">The sequence shown here is derived from an EMBL/GenBank/DDBJ whole genome shotgun (WGS) entry which is preliminary data.</text>
</comment>
<dbReference type="InterPro" id="IPR007342">
    <property type="entry name" value="PsuG"/>
</dbReference>
<dbReference type="Proteomes" id="UP000252355">
    <property type="component" value="Unassembled WGS sequence"/>
</dbReference>
<organism evidence="6 7">
    <name type="scientific">Candidatus Ozemobacter sibiricus</name>
    <dbReference type="NCBI Taxonomy" id="2268124"/>
    <lineage>
        <taxon>Bacteria</taxon>
        <taxon>Candidatus Ozemobacteria</taxon>
        <taxon>Candidatus Ozemobacterales</taxon>
        <taxon>Candidatus Ozemobacteraceae</taxon>
        <taxon>Candidatus Ozemobacter</taxon>
    </lineage>
</organism>
<dbReference type="Gene3D" id="3.40.1790.10">
    <property type="entry name" value="Indigoidine synthase domain"/>
    <property type="match status" value="1"/>
</dbReference>
<evidence type="ECO:0000313" key="6">
    <source>
        <dbReference type="EMBL" id="RCK78780.1"/>
    </source>
</evidence>
<keyword evidence="3" id="KW-0464">Manganese</keyword>
<dbReference type="Pfam" id="PF04227">
    <property type="entry name" value="Indigoidine_A"/>
    <property type="match status" value="1"/>
</dbReference>
<sequence length="92" mass="9456">MKGGVLIANPIPHEFGLPEEEVEVAIGAAVEQAAQQGISGAALTPFLLATLERLTKGKSLEANIALVLNNARLAARIARAFAEVSKEGPGAP</sequence>
<proteinExistence type="predicted"/>
<evidence type="ECO:0000256" key="4">
    <source>
        <dbReference type="ARBA" id="ARBA00023239"/>
    </source>
</evidence>
<dbReference type="InterPro" id="IPR022830">
    <property type="entry name" value="Indigdn_synthA-like"/>
</dbReference>
<accession>A0A367ZL59</accession>
<name>A0A367ZL59_9BACT</name>
<dbReference type="GO" id="GO:0046872">
    <property type="term" value="F:metal ion binding"/>
    <property type="evidence" value="ECO:0007669"/>
    <property type="project" value="UniProtKB-KW"/>
</dbReference>
<gene>
    <name evidence="6" type="ORF">OZSIB_1133</name>
</gene>
<dbReference type="EMBL" id="QOQW01000019">
    <property type="protein sequence ID" value="RCK78780.1"/>
    <property type="molecule type" value="Genomic_DNA"/>
</dbReference>
<dbReference type="PANTHER" id="PTHR42909:SF1">
    <property type="entry name" value="CARBOHYDRATE KINASE PFKB DOMAIN-CONTAINING PROTEIN"/>
    <property type="match status" value="1"/>
</dbReference>
<evidence type="ECO:0000256" key="2">
    <source>
        <dbReference type="ARBA" id="ARBA00022801"/>
    </source>
</evidence>
<protein>
    <submittedName>
        <fullName evidence="6">Indigoidine synthase A-like protein, uncharacterized enzyme involved in pigment biosynthesis</fullName>
    </submittedName>
</protein>
<evidence type="ECO:0000256" key="5">
    <source>
        <dbReference type="ARBA" id="ARBA00023295"/>
    </source>
</evidence>
<evidence type="ECO:0000256" key="3">
    <source>
        <dbReference type="ARBA" id="ARBA00023211"/>
    </source>
</evidence>
<dbReference type="GO" id="GO:0005737">
    <property type="term" value="C:cytoplasm"/>
    <property type="evidence" value="ECO:0007669"/>
    <property type="project" value="TreeGrafter"/>
</dbReference>
<keyword evidence="4" id="KW-0456">Lyase</keyword>
<keyword evidence="2" id="KW-0378">Hydrolase</keyword>
<evidence type="ECO:0000313" key="7">
    <source>
        <dbReference type="Proteomes" id="UP000252355"/>
    </source>
</evidence>
<keyword evidence="1" id="KW-0479">Metal-binding</keyword>
<keyword evidence="5" id="KW-0326">Glycosidase</keyword>
<dbReference type="GO" id="GO:0016798">
    <property type="term" value="F:hydrolase activity, acting on glycosyl bonds"/>
    <property type="evidence" value="ECO:0007669"/>
    <property type="project" value="UniProtKB-KW"/>
</dbReference>
<reference evidence="6 7" key="1">
    <citation type="submission" date="2018-05" db="EMBL/GenBank/DDBJ databases">
        <title>A metagenomic window into the 2 km-deep terrestrial subsurface aquifer revealed taxonomically and functionally diverse microbial community comprising novel uncultured bacterial lineages.</title>
        <authorList>
            <person name="Kadnikov V.V."/>
            <person name="Mardanov A.V."/>
            <person name="Beletsky A.V."/>
            <person name="Banks D."/>
            <person name="Pimenov N.V."/>
            <person name="Frank Y.A."/>
            <person name="Karnachuk O.V."/>
            <person name="Ravin N.V."/>
        </authorList>
    </citation>
    <scope>NUCLEOTIDE SEQUENCE [LARGE SCALE GENOMIC DNA]</scope>
    <source>
        <strain evidence="6">BY5</strain>
    </source>
</reference>
<evidence type="ECO:0000256" key="1">
    <source>
        <dbReference type="ARBA" id="ARBA00022723"/>
    </source>
</evidence>
<dbReference type="GO" id="GO:0004730">
    <property type="term" value="F:pseudouridylate synthase activity"/>
    <property type="evidence" value="ECO:0007669"/>
    <property type="project" value="InterPro"/>
</dbReference>
<dbReference type="AlphaFoldDB" id="A0A367ZL59"/>